<dbReference type="InterPro" id="IPR012337">
    <property type="entry name" value="RNaseH-like_sf"/>
</dbReference>
<dbReference type="Gene3D" id="3.30.420.10">
    <property type="entry name" value="Ribonuclease H-like superfamily/Ribonuclease H"/>
    <property type="match status" value="1"/>
</dbReference>
<dbReference type="SUPFAM" id="SSF53098">
    <property type="entry name" value="Ribonuclease H-like"/>
    <property type="match status" value="1"/>
</dbReference>
<accession>A0ABY6L0E1</accession>
<dbReference type="PROSITE" id="PS50878">
    <property type="entry name" value="RT_POL"/>
    <property type="match status" value="1"/>
</dbReference>
<dbReference type="InterPro" id="IPR002156">
    <property type="entry name" value="RNaseH_domain"/>
</dbReference>
<dbReference type="InterPro" id="IPR000477">
    <property type="entry name" value="RT_dom"/>
</dbReference>
<gene>
    <name evidence="2" type="ORF">LAZ67_11003064</name>
</gene>
<evidence type="ECO:0000313" key="2">
    <source>
        <dbReference type="EMBL" id="UYV74334.1"/>
    </source>
</evidence>
<proteinExistence type="predicted"/>
<sequence length="234" mass="26225">MIIMAVIIMSNPTSECKKPNEALAHFKLVFFADDLTLLTHTRARPPMRSLNPFLQGFADWASAHGLTLNPKKTQACQLHWIRKKASEQLQSTSTPSTYSGQTTPRIHILPGGTCSQHPWIGSKREPQQLRNIYIAFDCLAALAAICNPDFPCSHRIGQIINRLSNNKNIYLCWVQGHKGIKGNESADQVAKMAAKSDIPPYFIELQRSWQENGAKHLHPNYGPIYSSLTHQPDT</sequence>
<name>A0ABY6L0E1_9ARAC</name>
<dbReference type="Proteomes" id="UP001235939">
    <property type="component" value="Chromosome 11"/>
</dbReference>
<evidence type="ECO:0000259" key="1">
    <source>
        <dbReference type="PROSITE" id="PS50878"/>
    </source>
</evidence>
<dbReference type="EMBL" id="CP092873">
    <property type="protein sequence ID" value="UYV74334.1"/>
    <property type="molecule type" value="Genomic_DNA"/>
</dbReference>
<organism evidence="2 3">
    <name type="scientific">Cordylochernes scorpioides</name>
    <dbReference type="NCBI Taxonomy" id="51811"/>
    <lineage>
        <taxon>Eukaryota</taxon>
        <taxon>Metazoa</taxon>
        <taxon>Ecdysozoa</taxon>
        <taxon>Arthropoda</taxon>
        <taxon>Chelicerata</taxon>
        <taxon>Arachnida</taxon>
        <taxon>Pseudoscorpiones</taxon>
        <taxon>Cheliferoidea</taxon>
        <taxon>Chernetidae</taxon>
        <taxon>Cordylochernes</taxon>
    </lineage>
</organism>
<feature type="domain" description="Reverse transcriptase" evidence="1">
    <location>
        <begin position="1"/>
        <end position="103"/>
    </location>
</feature>
<reference evidence="2 3" key="1">
    <citation type="submission" date="2022-01" db="EMBL/GenBank/DDBJ databases">
        <title>A chromosomal length assembly of Cordylochernes scorpioides.</title>
        <authorList>
            <person name="Zeh D."/>
            <person name="Zeh J."/>
        </authorList>
    </citation>
    <scope>NUCLEOTIDE SEQUENCE [LARGE SCALE GENOMIC DNA]</scope>
    <source>
        <strain evidence="2">IN4F17</strain>
        <tissue evidence="2">Whole Body</tissue>
    </source>
</reference>
<dbReference type="InterPro" id="IPR036397">
    <property type="entry name" value="RNaseH_sf"/>
</dbReference>
<dbReference type="Pfam" id="PF00075">
    <property type="entry name" value="RNase_H"/>
    <property type="match status" value="1"/>
</dbReference>
<evidence type="ECO:0000313" key="3">
    <source>
        <dbReference type="Proteomes" id="UP001235939"/>
    </source>
</evidence>
<protein>
    <recommendedName>
        <fullName evidence="1">Reverse transcriptase domain-containing protein</fullName>
    </recommendedName>
</protein>
<keyword evidence="3" id="KW-1185">Reference proteome</keyword>